<dbReference type="EMBL" id="BAAAFG010000014">
    <property type="protein sequence ID" value="GAA0872195.1"/>
    <property type="molecule type" value="Genomic_DNA"/>
</dbReference>
<dbReference type="GO" id="GO:0008168">
    <property type="term" value="F:methyltransferase activity"/>
    <property type="evidence" value="ECO:0007669"/>
    <property type="project" value="UniProtKB-KW"/>
</dbReference>
<dbReference type="GO" id="GO:0032259">
    <property type="term" value="P:methylation"/>
    <property type="evidence" value="ECO:0007669"/>
    <property type="project" value="UniProtKB-KW"/>
</dbReference>
<dbReference type="Pfam" id="PF13649">
    <property type="entry name" value="Methyltransf_25"/>
    <property type="match status" value="1"/>
</dbReference>
<keyword evidence="1 4" id="KW-0489">Methyltransferase</keyword>
<comment type="caution">
    <text evidence="4">The sequence shown here is derived from an EMBL/GenBank/DDBJ whole genome shotgun (WGS) entry which is preliminary data.</text>
</comment>
<dbReference type="SUPFAM" id="SSF53335">
    <property type="entry name" value="S-adenosyl-L-methionine-dependent methyltransferases"/>
    <property type="match status" value="1"/>
</dbReference>
<proteinExistence type="predicted"/>
<gene>
    <name evidence="4" type="ORF">GCM10009117_13420</name>
</gene>
<dbReference type="InterPro" id="IPR041698">
    <property type="entry name" value="Methyltransf_25"/>
</dbReference>
<evidence type="ECO:0000256" key="1">
    <source>
        <dbReference type="ARBA" id="ARBA00022603"/>
    </source>
</evidence>
<protein>
    <submittedName>
        <fullName evidence="4">Class I SAM-dependent methyltransferase</fullName>
    </submittedName>
</protein>
<evidence type="ECO:0000313" key="4">
    <source>
        <dbReference type="EMBL" id="GAA0872195.1"/>
    </source>
</evidence>
<dbReference type="Gene3D" id="2.20.25.110">
    <property type="entry name" value="S-adenosyl-L-methionine-dependent methyltransferases"/>
    <property type="match status" value="1"/>
</dbReference>
<organism evidence="4 5">
    <name type="scientific">Gangjinia marincola</name>
    <dbReference type="NCBI Taxonomy" id="578463"/>
    <lineage>
        <taxon>Bacteria</taxon>
        <taxon>Pseudomonadati</taxon>
        <taxon>Bacteroidota</taxon>
        <taxon>Flavobacteriia</taxon>
        <taxon>Flavobacteriales</taxon>
        <taxon>Flavobacteriaceae</taxon>
        <taxon>Gangjinia</taxon>
    </lineage>
</organism>
<dbReference type="CDD" id="cd02440">
    <property type="entry name" value="AdoMet_MTases"/>
    <property type="match status" value="1"/>
</dbReference>
<evidence type="ECO:0000313" key="5">
    <source>
        <dbReference type="Proteomes" id="UP001500507"/>
    </source>
</evidence>
<dbReference type="InterPro" id="IPR029063">
    <property type="entry name" value="SAM-dependent_MTases_sf"/>
</dbReference>
<dbReference type="PANTHER" id="PTHR43861">
    <property type="entry name" value="TRANS-ACONITATE 2-METHYLTRANSFERASE-RELATED"/>
    <property type="match status" value="1"/>
</dbReference>
<keyword evidence="5" id="KW-1185">Reference proteome</keyword>
<dbReference type="Proteomes" id="UP001500507">
    <property type="component" value="Unassembled WGS sequence"/>
</dbReference>
<keyword evidence="2" id="KW-0808">Transferase</keyword>
<feature type="domain" description="Methyltransferase" evidence="3">
    <location>
        <begin position="16"/>
        <end position="107"/>
    </location>
</feature>
<dbReference type="PANTHER" id="PTHR43861:SF1">
    <property type="entry name" value="TRANS-ACONITATE 2-METHYLTRANSFERASE"/>
    <property type="match status" value="1"/>
</dbReference>
<evidence type="ECO:0000259" key="3">
    <source>
        <dbReference type="Pfam" id="PF13649"/>
    </source>
</evidence>
<reference evidence="4 5" key="1">
    <citation type="journal article" date="2019" name="Int. J. Syst. Evol. Microbiol.">
        <title>The Global Catalogue of Microorganisms (GCM) 10K type strain sequencing project: providing services to taxonomists for standard genome sequencing and annotation.</title>
        <authorList>
            <consortium name="The Broad Institute Genomics Platform"/>
            <consortium name="The Broad Institute Genome Sequencing Center for Infectious Disease"/>
            <person name="Wu L."/>
            <person name="Ma J."/>
        </authorList>
    </citation>
    <scope>NUCLEOTIDE SEQUENCE [LARGE SCALE GENOMIC DNA]</scope>
    <source>
        <strain evidence="4 5">JCM 16082</strain>
    </source>
</reference>
<sequence length="210" mass="24534">MSKLTKYLKITKGVRVLDLACGRGRHSIYLSTLGYKVTGADLSENSIAYAKKFENKNLTFMVHDMTQPTGKDFDTILNLFTSFGYFEKEEDNLNTLKSIKKDLKPGGRAVIDFMNVHFVSKGLVREEVKVVDKIEFHIKRWIKNGFLYKNIRFKIEDENYDFTETVKMITLEHFQKYATKSGLEIIDTFGNYNLDRFYEKCSERLIVIFK</sequence>
<evidence type="ECO:0000256" key="2">
    <source>
        <dbReference type="ARBA" id="ARBA00022679"/>
    </source>
</evidence>
<accession>A0ABN1MGJ0</accession>
<name>A0ABN1MGJ0_9FLAO</name>
<dbReference type="Gene3D" id="3.40.50.150">
    <property type="entry name" value="Vaccinia Virus protein VP39"/>
    <property type="match status" value="1"/>
</dbReference>